<organism evidence="2 3">
    <name type="scientific">Dentiscutata erythropus</name>
    <dbReference type="NCBI Taxonomy" id="1348616"/>
    <lineage>
        <taxon>Eukaryota</taxon>
        <taxon>Fungi</taxon>
        <taxon>Fungi incertae sedis</taxon>
        <taxon>Mucoromycota</taxon>
        <taxon>Glomeromycotina</taxon>
        <taxon>Glomeromycetes</taxon>
        <taxon>Diversisporales</taxon>
        <taxon>Gigasporaceae</taxon>
        <taxon>Dentiscutata</taxon>
    </lineage>
</organism>
<evidence type="ECO:0000256" key="1">
    <source>
        <dbReference type="SAM" id="MobiDB-lite"/>
    </source>
</evidence>
<reference evidence="2" key="1">
    <citation type="submission" date="2021-06" db="EMBL/GenBank/DDBJ databases">
        <authorList>
            <person name="Kallberg Y."/>
            <person name="Tangrot J."/>
            <person name="Rosling A."/>
        </authorList>
    </citation>
    <scope>NUCLEOTIDE SEQUENCE</scope>
    <source>
        <strain evidence="2">MA453B</strain>
    </source>
</reference>
<name>A0A9N9IHA0_9GLOM</name>
<sequence>TNNAYSSFIDIYPIFDKQGTSESFFDDLNKQHNREKIIEIPMNSEDEGEDTELKYSLAINQTFEGWESTFSKQYNEENVVEEILTDSEDESSNEKPKYSLTLNQTFDT</sequence>
<keyword evidence="3" id="KW-1185">Reference proteome</keyword>
<dbReference type="AlphaFoldDB" id="A0A9N9IHA0"/>
<feature type="region of interest" description="Disordered" evidence="1">
    <location>
        <begin position="84"/>
        <end position="108"/>
    </location>
</feature>
<dbReference type="Proteomes" id="UP000789405">
    <property type="component" value="Unassembled WGS sequence"/>
</dbReference>
<feature type="non-terminal residue" evidence="2">
    <location>
        <position position="1"/>
    </location>
</feature>
<gene>
    <name evidence="2" type="ORF">DERYTH_LOCUS15524</name>
</gene>
<dbReference type="EMBL" id="CAJVPY010012666">
    <property type="protein sequence ID" value="CAG8735625.1"/>
    <property type="molecule type" value="Genomic_DNA"/>
</dbReference>
<accession>A0A9N9IHA0</accession>
<protein>
    <submittedName>
        <fullName evidence="2">13471_t:CDS:1</fullName>
    </submittedName>
</protein>
<evidence type="ECO:0000313" key="3">
    <source>
        <dbReference type="Proteomes" id="UP000789405"/>
    </source>
</evidence>
<evidence type="ECO:0000313" key="2">
    <source>
        <dbReference type="EMBL" id="CAG8735625.1"/>
    </source>
</evidence>
<comment type="caution">
    <text evidence="2">The sequence shown here is derived from an EMBL/GenBank/DDBJ whole genome shotgun (WGS) entry which is preliminary data.</text>
</comment>
<proteinExistence type="predicted"/>